<dbReference type="Pfam" id="PF14013">
    <property type="entry name" value="MT0933_antitox"/>
    <property type="match status" value="1"/>
</dbReference>
<evidence type="ECO:0000313" key="3">
    <source>
        <dbReference type="Proteomes" id="UP001428817"/>
    </source>
</evidence>
<feature type="compositionally biased region" description="Low complexity" evidence="1">
    <location>
        <begin position="74"/>
        <end position="84"/>
    </location>
</feature>
<organism evidence="2 3">
    <name type="scientific">Pseudonocardia eucalypti</name>
    <dbReference type="NCBI Taxonomy" id="648755"/>
    <lineage>
        <taxon>Bacteria</taxon>
        <taxon>Bacillati</taxon>
        <taxon>Actinomycetota</taxon>
        <taxon>Actinomycetes</taxon>
        <taxon>Pseudonocardiales</taxon>
        <taxon>Pseudonocardiaceae</taxon>
        <taxon>Pseudonocardia</taxon>
    </lineage>
</organism>
<protein>
    <recommendedName>
        <fullName evidence="4">Antitoxin</fullName>
    </recommendedName>
</protein>
<dbReference type="EMBL" id="BAABJP010000001">
    <property type="protein sequence ID" value="GAA5145178.1"/>
    <property type="molecule type" value="Genomic_DNA"/>
</dbReference>
<name>A0ABP9PF53_9PSEU</name>
<dbReference type="InterPro" id="IPR028037">
    <property type="entry name" value="Antitoxin_Rv0909/MT0933"/>
</dbReference>
<sequence>MAGMFRKLAVLGAAAEAARRFARNNPEKARDLTNKAAAFADKQTKGKYRGQIESVKRSVANAGGFGGDTGGHNYGTQPYQQQPKPYEPKPYKPEH</sequence>
<dbReference type="RefSeq" id="WP_185058552.1">
    <property type="nucleotide sequence ID" value="NZ_BAABJP010000001.1"/>
</dbReference>
<feature type="region of interest" description="Disordered" evidence="1">
    <location>
        <begin position="60"/>
        <end position="95"/>
    </location>
</feature>
<feature type="compositionally biased region" description="Basic and acidic residues" evidence="1">
    <location>
        <begin position="86"/>
        <end position="95"/>
    </location>
</feature>
<evidence type="ECO:0000313" key="2">
    <source>
        <dbReference type="EMBL" id="GAA5145178.1"/>
    </source>
</evidence>
<dbReference type="Proteomes" id="UP001428817">
    <property type="component" value="Unassembled WGS sequence"/>
</dbReference>
<evidence type="ECO:0000256" key="1">
    <source>
        <dbReference type="SAM" id="MobiDB-lite"/>
    </source>
</evidence>
<accession>A0ABP9PF53</accession>
<comment type="caution">
    <text evidence="2">The sequence shown here is derived from an EMBL/GenBank/DDBJ whole genome shotgun (WGS) entry which is preliminary data.</text>
</comment>
<reference evidence="3" key="1">
    <citation type="journal article" date="2019" name="Int. J. Syst. Evol. Microbiol.">
        <title>The Global Catalogue of Microorganisms (GCM) 10K type strain sequencing project: providing services to taxonomists for standard genome sequencing and annotation.</title>
        <authorList>
            <consortium name="The Broad Institute Genomics Platform"/>
            <consortium name="The Broad Institute Genome Sequencing Center for Infectious Disease"/>
            <person name="Wu L."/>
            <person name="Ma J."/>
        </authorList>
    </citation>
    <scope>NUCLEOTIDE SEQUENCE [LARGE SCALE GENOMIC DNA]</scope>
    <source>
        <strain evidence="3">JCM 18303</strain>
    </source>
</reference>
<keyword evidence="3" id="KW-1185">Reference proteome</keyword>
<feature type="compositionally biased region" description="Gly residues" evidence="1">
    <location>
        <begin position="63"/>
        <end position="73"/>
    </location>
</feature>
<evidence type="ECO:0008006" key="4">
    <source>
        <dbReference type="Google" id="ProtNLM"/>
    </source>
</evidence>
<proteinExistence type="predicted"/>
<gene>
    <name evidence="2" type="ORF">GCM10023321_02670</name>
</gene>